<feature type="non-terminal residue" evidence="2">
    <location>
        <position position="74"/>
    </location>
</feature>
<dbReference type="SUPFAM" id="SSF53822">
    <property type="entry name" value="Periplasmic binding protein-like I"/>
    <property type="match status" value="1"/>
</dbReference>
<name>A0A4R7RJ10_9BACT</name>
<dbReference type="PANTHER" id="PTHR47628:SF1">
    <property type="entry name" value="ALIPHATIC AMIDASE EXPRESSION-REGULATING PROTEIN"/>
    <property type="match status" value="1"/>
</dbReference>
<sequence>MKYSNIMFKAALAVAALASFSPVKAQETVKVGILHSLSGTMAISETSLRDILLFTFDEINAKGGVLGKKIEPVV</sequence>
<dbReference type="AlphaFoldDB" id="A0A4R7RJ10"/>
<evidence type="ECO:0000256" key="1">
    <source>
        <dbReference type="SAM" id="SignalP"/>
    </source>
</evidence>
<dbReference type="Pfam" id="PF13433">
    <property type="entry name" value="Peripla_BP_5"/>
    <property type="match status" value="1"/>
</dbReference>
<dbReference type="EMBL" id="SOCA01000030">
    <property type="protein sequence ID" value="TDU62072.1"/>
    <property type="molecule type" value="Genomic_DNA"/>
</dbReference>
<accession>A0A4R7RJ10</accession>
<keyword evidence="3" id="KW-1185">Reference proteome</keyword>
<dbReference type="InterPro" id="IPR028082">
    <property type="entry name" value="Peripla_BP_I"/>
</dbReference>
<evidence type="ECO:0000313" key="2">
    <source>
        <dbReference type="EMBL" id="TDU62072.1"/>
    </source>
</evidence>
<dbReference type="Proteomes" id="UP000295662">
    <property type="component" value="Unassembled WGS sequence"/>
</dbReference>
<comment type="caution">
    <text evidence="2">The sequence shown here is derived from an EMBL/GenBank/DDBJ whole genome shotgun (WGS) entry which is preliminary data.</text>
</comment>
<feature type="signal peptide" evidence="1">
    <location>
        <begin position="1"/>
        <end position="25"/>
    </location>
</feature>
<dbReference type="PANTHER" id="PTHR47628">
    <property type="match status" value="1"/>
</dbReference>
<feature type="chain" id="PRO_5020961098" evidence="1">
    <location>
        <begin position="26"/>
        <end position="74"/>
    </location>
</feature>
<proteinExistence type="predicted"/>
<evidence type="ECO:0000313" key="3">
    <source>
        <dbReference type="Proteomes" id="UP000295662"/>
    </source>
</evidence>
<keyword evidence="1" id="KW-0732">Signal</keyword>
<reference evidence="2 3" key="1">
    <citation type="submission" date="2019-03" db="EMBL/GenBank/DDBJ databases">
        <title>Genomic Encyclopedia of Archaeal and Bacterial Type Strains, Phase II (KMG-II): from individual species to whole genera.</title>
        <authorList>
            <person name="Goeker M."/>
        </authorList>
    </citation>
    <scope>NUCLEOTIDE SEQUENCE [LARGE SCALE GENOMIC DNA]</scope>
    <source>
        <strain evidence="2 3">ATCC 25309</strain>
    </source>
</reference>
<gene>
    <name evidence="2" type="ORF">EI77_04773</name>
</gene>
<organism evidence="2 3">
    <name type="scientific">Prosthecobacter fusiformis</name>
    <dbReference type="NCBI Taxonomy" id="48464"/>
    <lineage>
        <taxon>Bacteria</taxon>
        <taxon>Pseudomonadati</taxon>
        <taxon>Verrucomicrobiota</taxon>
        <taxon>Verrucomicrobiia</taxon>
        <taxon>Verrucomicrobiales</taxon>
        <taxon>Verrucomicrobiaceae</taxon>
        <taxon>Prosthecobacter</taxon>
    </lineage>
</organism>
<protein>
    <submittedName>
        <fullName evidence="2">Urea transport system substrate-binding protein</fullName>
    </submittedName>
</protein>
<dbReference type="Gene3D" id="3.40.50.2300">
    <property type="match status" value="1"/>
</dbReference>